<keyword evidence="3" id="KW-1185">Reference proteome</keyword>
<dbReference type="HAMAP" id="MF_00775">
    <property type="entry name" value="UPF0311"/>
    <property type="match status" value="1"/>
</dbReference>
<proteinExistence type="inferred from homology"/>
<dbReference type="Pfam" id="PF11578">
    <property type="entry name" value="DUF3237"/>
    <property type="match status" value="1"/>
</dbReference>
<name>A0A6N4V2L6_9MYCO</name>
<organism evidence="2 3">
    <name type="scientific">Mycolicibacterium alvei</name>
    <dbReference type="NCBI Taxonomy" id="67081"/>
    <lineage>
        <taxon>Bacteria</taxon>
        <taxon>Bacillati</taxon>
        <taxon>Actinomycetota</taxon>
        <taxon>Actinomycetes</taxon>
        <taxon>Mycobacteriales</taxon>
        <taxon>Mycobacteriaceae</taxon>
        <taxon>Mycolicibacterium</taxon>
    </lineage>
</organism>
<evidence type="ECO:0000313" key="3">
    <source>
        <dbReference type="Proteomes" id="UP000466906"/>
    </source>
</evidence>
<dbReference type="AlphaFoldDB" id="A0A6N4V2L6"/>
<dbReference type="PANTHER" id="PTHR37315">
    <property type="entry name" value="UPF0311 PROTEIN BLR7842"/>
    <property type="match status" value="1"/>
</dbReference>
<accession>A0A6N4V2L6</accession>
<dbReference type="Gene3D" id="2.40.160.20">
    <property type="match status" value="1"/>
</dbReference>
<dbReference type="Proteomes" id="UP000466906">
    <property type="component" value="Chromosome"/>
</dbReference>
<comment type="similarity">
    <text evidence="1">Belongs to the UPF0311 family.</text>
</comment>
<dbReference type="PANTHER" id="PTHR37315:SF1">
    <property type="entry name" value="UPF0311 PROTEIN BLR7842"/>
    <property type="match status" value="1"/>
</dbReference>
<dbReference type="RefSeq" id="WP_163668638.1">
    <property type="nucleotide sequence ID" value="NZ_AP022565.1"/>
</dbReference>
<dbReference type="InterPro" id="IPR020915">
    <property type="entry name" value="UPF0311"/>
</dbReference>
<evidence type="ECO:0000256" key="1">
    <source>
        <dbReference type="HAMAP-Rule" id="MF_00775"/>
    </source>
</evidence>
<protein>
    <recommendedName>
        <fullName evidence="1">UPF0311 protein MALV_50160</fullName>
    </recommendedName>
</protein>
<dbReference type="EMBL" id="AP022565">
    <property type="protein sequence ID" value="BBX29891.1"/>
    <property type="molecule type" value="Genomic_DNA"/>
</dbReference>
<reference evidence="2 3" key="1">
    <citation type="journal article" date="2019" name="Emerg. Microbes Infect.">
        <title>Comprehensive subspecies identification of 175 nontuberculous mycobacteria species based on 7547 genomic profiles.</title>
        <authorList>
            <person name="Matsumoto Y."/>
            <person name="Kinjo T."/>
            <person name="Motooka D."/>
            <person name="Nabeya D."/>
            <person name="Jung N."/>
            <person name="Uechi K."/>
            <person name="Horii T."/>
            <person name="Iida T."/>
            <person name="Fujita J."/>
            <person name="Nakamura S."/>
        </authorList>
    </citation>
    <scope>NUCLEOTIDE SEQUENCE [LARGE SCALE GENOMIC DNA]</scope>
    <source>
        <strain evidence="2 3">JCM 12272</strain>
    </source>
</reference>
<sequence length="162" mass="17788">MTTLTTALVDIEATPAFDHLLDMRITFESAQVFATPVGTRMTYVIKEGRCVGPRIAADVLPGGGDWVLLGTDGVARLDVRATLRTDDGAVIHLTNTGRVQMDKAAADRFAAGELIRHDEMTARSSPLFETDDERYRWLNAVHTVAINQISLCEVHYRVFAVG</sequence>
<dbReference type="KEGG" id="malv:MALV_50160"/>
<gene>
    <name evidence="2" type="ORF">MALV_50160</name>
</gene>
<evidence type="ECO:0000313" key="2">
    <source>
        <dbReference type="EMBL" id="BBX29891.1"/>
    </source>
</evidence>